<accession>A0ABR3WHB7</accession>
<dbReference type="Proteomes" id="UP001583177">
    <property type="component" value="Unassembled WGS sequence"/>
</dbReference>
<name>A0ABR3WHB7_9PEZI</name>
<evidence type="ECO:0000313" key="1">
    <source>
        <dbReference type="EMBL" id="KAL1861783.1"/>
    </source>
</evidence>
<comment type="caution">
    <text evidence="1">The sequence shown here is derived from an EMBL/GenBank/DDBJ whole genome shotgun (WGS) entry which is preliminary data.</text>
</comment>
<sequence>MSEQSTALIYGPPRSMPLLIAINLDVKCARSTHELLSDVFAETQMIPPMLSSDGKTATLRLMNSIIRFRGCKSVSDSLGGYKIQFDVYVKDLEHVKKVLKQNDIKYENLGKGGESQHSIARIVQFLDKDGYSWRVGELRPL</sequence>
<proteinExistence type="predicted"/>
<evidence type="ECO:0000313" key="2">
    <source>
        <dbReference type="Proteomes" id="UP001583177"/>
    </source>
</evidence>
<protein>
    <recommendedName>
        <fullName evidence="3">VOC domain-containing protein</fullName>
    </recommendedName>
</protein>
<dbReference type="EMBL" id="JAWRVE010000082">
    <property type="protein sequence ID" value="KAL1861783.1"/>
    <property type="molecule type" value="Genomic_DNA"/>
</dbReference>
<reference evidence="1 2" key="1">
    <citation type="journal article" date="2024" name="IMA Fungus">
        <title>IMA Genome - F19 : A genome assembly and annotation guide to empower mycologists, including annotated draft genome sequences of Ceratocystis pirilliformis, Diaporthe australafricana, Fusarium ophioides, Paecilomyces lecythidis, and Sporothrix stenoceras.</title>
        <authorList>
            <person name="Aylward J."/>
            <person name="Wilson A.M."/>
            <person name="Visagie C.M."/>
            <person name="Spraker J."/>
            <person name="Barnes I."/>
            <person name="Buitendag C."/>
            <person name="Ceriani C."/>
            <person name="Del Mar Angel L."/>
            <person name="du Plessis D."/>
            <person name="Fuchs T."/>
            <person name="Gasser K."/>
            <person name="Kramer D."/>
            <person name="Li W."/>
            <person name="Munsamy K."/>
            <person name="Piso A."/>
            <person name="Price J.L."/>
            <person name="Sonnekus B."/>
            <person name="Thomas C."/>
            <person name="van der Nest A."/>
            <person name="van Dijk A."/>
            <person name="van Heerden A."/>
            <person name="van Vuuren N."/>
            <person name="Yilmaz N."/>
            <person name="Duong T.A."/>
            <person name="van der Merwe N.A."/>
            <person name="Wingfield M.J."/>
            <person name="Wingfield B.D."/>
        </authorList>
    </citation>
    <scope>NUCLEOTIDE SEQUENCE [LARGE SCALE GENOMIC DNA]</scope>
    <source>
        <strain evidence="1 2">CMW 18300</strain>
    </source>
</reference>
<keyword evidence="2" id="KW-1185">Reference proteome</keyword>
<evidence type="ECO:0008006" key="3">
    <source>
        <dbReference type="Google" id="ProtNLM"/>
    </source>
</evidence>
<organism evidence="1 2">
    <name type="scientific">Diaporthe australafricana</name>
    <dbReference type="NCBI Taxonomy" id="127596"/>
    <lineage>
        <taxon>Eukaryota</taxon>
        <taxon>Fungi</taxon>
        <taxon>Dikarya</taxon>
        <taxon>Ascomycota</taxon>
        <taxon>Pezizomycotina</taxon>
        <taxon>Sordariomycetes</taxon>
        <taxon>Sordariomycetidae</taxon>
        <taxon>Diaporthales</taxon>
        <taxon>Diaporthaceae</taxon>
        <taxon>Diaporthe</taxon>
    </lineage>
</organism>
<gene>
    <name evidence="1" type="ORF">Daus18300_008599</name>
</gene>